<protein>
    <submittedName>
        <fullName evidence="3">Uncharacterized protein</fullName>
    </submittedName>
</protein>
<keyword evidence="2" id="KW-0732">Signal</keyword>
<accession>A0A6I3T349</accession>
<evidence type="ECO:0000256" key="1">
    <source>
        <dbReference type="SAM" id="MobiDB-lite"/>
    </source>
</evidence>
<proteinExistence type="predicted"/>
<reference evidence="3 4" key="1">
    <citation type="submission" date="2019-11" db="EMBL/GenBank/DDBJ databases">
        <title>Type strains purchased from KCTC, JCM and DSMZ.</title>
        <authorList>
            <person name="Lu H."/>
        </authorList>
    </citation>
    <scope>NUCLEOTIDE SEQUENCE [LARGE SCALE GENOMIC DNA]</scope>
    <source>
        <strain evidence="3 4">KCTC 52429</strain>
    </source>
</reference>
<feature type="signal peptide" evidence="2">
    <location>
        <begin position="1"/>
        <end position="30"/>
    </location>
</feature>
<dbReference type="Proteomes" id="UP000430634">
    <property type="component" value="Unassembled WGS sequence"/>
</dbReference>
<feature type="region of interest" description="Disordered" evidence="1">
    <location>
        <begin position="56"/>
        <end position="75"/>
    </location>
</feature>
<evidence type="ECO:0000313" key="3">
    <source>
        <dbReference type="EMBL" id="MTV55844.1"/>
    </source>
</evidence>
<gene>
    <name evidence="3" type="ORF">GM672_24260</name>
</gene>
<feature type="chain" id="PRO_5026296659" evidence="2">
    <location>
        <begin position="31"/>
        <end position="75"/>
    </location>
</feature>
<sequence length="75" mass="7310">MRRASSPAPRVVTTLLLAGLLLTGSFVVSAQTNTPSAAPAPVVTAPTDRTVAPVKAGEPATVPVDPALAGAPAPA</sequence>
<dbReference type="EMBL" id="WNKZ01000109">
    <property type="protein sequence ID" value="MTV55844.1"/>
    <property type="molecule type" value="Genomic_DNA"/>
</dbReference>
<dbReference type="AlphaFoldDB" id="A0A6I3T349"/>
<name>A0A6I3T349_9BURK</name>
<feature type="non-terminal residue" evidence="3">
    <location>
        <position position="75"/>
    </location>
</feature>
<comment type="caution">
    <text evidence="3">The sequence shown here is derived from an EMBL/GenBank/DDBJ whole genome shotgun (WGS) entry which is preliminary data.</text>
</comment>
<evidence type="ECO:0000313" key="4">
    <source>
        <dbReference type="Proteomes" id="UP000430634"/>
    </source>
</evidence>
<evidence type="ECO:0000256" key="2">
    <source>
        <dbReference type="SAM" id="SignalP"/>
    </source>
</evidence>
<organism evidence="3 4">
    <name type="scientific">Pseudoduganella buxea</name>
    <dbReference type="NCBI Taxonomy" id="1949069"/>
    <lineage>
        <taxon>Bacteria</taxon>
        <taxon>Pseudomonadati</taxon>
        <taxon>Pseudomonadota</taxon>
        <taxon>Betaproteobacteria</taxon>
        <taxon>Burkholderiales</taxon>
        <taxon>Oxalobacteraceae</taxon>
        <taxon>Telluria group</taxon>
        <taxon>Pseudoduganella</taxon>
    </lineage>
</organism>